<sequence length="291" mass="32851">MPVSKKRLILRRSRDTAPEPSVSVSLISGLPTYSGASNLGNRSTNFTAIRSNRADRNRRGYPIRRGCTGIPFELRQSVNQEYLSALNDTGKVTLAACVGSTYIFPPILRNAIFQINTHMRREATMALIEINIFSMQTGAQSNRFRGWLESLQVANTDGFESVRSLQFPLFDCFDRSKYGDMNPDMKLMVDCPGLTHVRFKLDNLRRTLYANMCSHLTPAITDTAKTVIDYYSMHELLKLEKLKDLVIEVDSITYHASNTINGPSTVASDIKKWLGAEFDKRRMHTTISLVL</sequence>
<evidence type="ECO:0000313" key="1">
    <source>
        <dbReference type="EMBL" id="KAK3063815.1"/>
    </source>
</evidence>
<comment type="caution">
    <text evidence="1">The sequence shown here is derived from an EMBL/GenBank/DDBJ whole genome shotgun (WGS) entry which is preliminary data.</text>
</comment>
<accession>A0ACC3D9L7</accession>
<gene>
    <name evidence="1" type="ORF">LTS18_012539</name>
</gene>
<proteinExistence type="predicted"/>
<reference evidence="1" key="1">
    <citation type="submission" date="2024-09" db="EMBL/GenBank/DDBJ databases">
        <title>Black Yeasts Isolated from many extreme environments.</title>
        <authorList>
            <person name="Coleine C."/>
            <person name="Stajich J.E."/>
            <person name="Selbmann L."/>
        </authorList>
    </citation>
    <scope>NUCLEOTIDE SEQUENCE</scope>
    <source>
        <strain evidence="1">CCFEE 5737</strain>
    </source>
</reference>
<dbReference type="Proteomes" id="UP001186974">
    <property type="component" value="Unassembled WGS sequence"/>
</dbReference>
<keyword evidence="2" id="KW-1185">Reference proteome</keyword>
<dbReference type="EMBL" id="JAWDJW010006710">
    <property type="protein sequence ID" value="KAK3063815.1"/>
    <property type="molecule type" value="Genomic_DNA"/>
</dbReference>
<name>A0ACC3D9L7_9PEZI</name>
<protein>
    <submittedName>
        <fullName evidence="1">Uncharacterized protein</fullName>
    </submittedName>
</protein>
<organism evidence="1 2">
    <name type="scientific">Coniosporium uncinatum</name>
    <dbReference type="NCBI Taxonomy" id="93489"/>
    <lineage>
        <taxon>Eukaryota</taxon>
        <taxon>Fungi</taxon>
        <taxon>Dikarya</taxon>
        <taxon>Ascomycota</taxon>
        <taxon>Pezizomycotina</taxon>
        <taxon>Dothideomycetes</taxon>
        <taxon>Dothideomycetes incertae sedis</taxon>
        <taxon>Coniosporium</taxon>
    </lineage>
</organism>
<evidence type="ECO:0000313" key="2">
    <source>
        <dbReference type="Proteomes" id="UP001186974"/>
    </source>
</evidence>